<sequence>MPTRSSQLRRREHGMGAVCGPGVQHALRFQCLPGGVRRKDVRTWPCTARRKDVPSPPALGTRWTWVSSPRRDAVCANKRAHQTWVSERTPWRPVSSELGGVLVHAWLM</sequence>
<organism evidence="1 2">
    <name type="scientific">Stylosanthes scabra</name>
    <dbReference type="NCBI Taxonomy" id="79078"/>
    <lineage>
        <taxon>Eukaryota</taxon>
        <taxon>Viridiplantae</taxon>
        <taxon>Streptophyta</taxon>
        <taxon>Embryophyta</taxon>
        <taxon>Tracheophyta</taxon>
        <taxon>Spermatophyta</taxon>
        <taxon>Magnoliopsida</taxon>
        <taxon>eudicotyledons</taxon>
        <taxon>Gunneridae</taxon>
        <taxon>Pentapetalae</taxon>
        <taxon>rosids</taxon>
        <taxon>fabids</taxon>
        <taxon>Fabales</taxon>
        <taxon>Fabaceae</taxon>
        <taxon>Papilionoideae</taxon>
        <taxon>50 kb inversion clade</taxon>
        <taxon>dalbergioids sensu lato</taxon>
        <taxon>Dalbergieae</taxon>
        <taxon>Pterocarpus clade</taxon>
        <taxon>Stylosanthes</taxon>
    </lineage>
</organism>
<evidence type="ECO:0000313" key="1">
    <source>
        <dbReference type="EMBL" id="MED6134264.1"/>
    </source>
</evidence>
<evidence type="ECO:0000313" key="2">
    <source>
        <dbReference type="Proteomes" id="UP001341840"/>
    </source>
</evidence>
<protein>
    <submittedName>
        <fullName evidence="1">Uncharacterized protein</fullName>
    </submittedName>
</protein>
<keyword evidence="2" id="KW-1185">Reference proteome</keyword>
<proteinExistence type="predicted"/>
<accession>A0ABU6SDJ6</accession>
<gene>
    <name evidence="1" type="ORF">PIB30_035433</name>
</gene>
<comment type="caution">
    <text evidence="1">The sequence shown here is derived from an EMBL/GenBank/DDBJ whole genome shotgun (WGS) entry which is preliminary data.</text>
</comment>
<dbReference type="Proteomes" id="UP001341840">
    <property type="component" value="Unassembled WGS sequence"/>
</dbReference>
<name>A0ABU6SDJ6_9FABA</name>
<reference evidence="1 2" key="1">
    <citation type="journal article" date="2023" name="Plants (Basel)">
        <title>Bridging the Gap: Combining Genomics and Transcriptomics Approaches to Understand Stylosanthes scabra, an Orphan Legume from the Brazilian Caatinga.</title>
        <authorList>
            <person name="Ferreira-Neto J.R.C."/>
            <person name="da Silva M.D."/>
            <person name="Binneck E."/>
            <person name="de Melo N.F."/>
            <person name="da Silva R.H."/>
            <person name="de Melo A.L.T.M."/>
            <person name="Pandolfi V."/>
            <person name="Bustamante F.O."/>
            <person name="Brasileiro-Vidal A.C."/>
            <person name="Benko-Iseppon A.M."/>
        </authorList>
    </citation>
    <scope>NUCLEOTIDE SEQUENCE [LARGE SCALE GENOMIC DNA]</scope>
    <source>
        <tissue evidence="1">Leaves</tissue>
    </source>
</reference>
<dbReference type="EMBL" id="JASCZI010060584">
    <property type="protein sequence ID" value="MED6134264.1"/>
    <property type="molecule type" value="Genomic_DNA"/>
</dbReference>